<name>A0A8J8TB00_HALGN</name>
<organism evidence="1 2">
    <name type="scientific">Halteria grandinella</name>
    <dbReference type="NCBI Taxonomy" id="5974"/>
    <lineage>
        <taxon>Eukaryota</taxon>
        <taxon>Sar</taxon>
        <taxon>Alveolata</taxon>
        <taxon>Ciliophora</taxon>
        <taxon>Intramacronucleata</taxon>
        <taxon>Spirotrichea</taxon>
        <taxon>Stichotrichia</taxon>
        <taxon>Sporadotrichida</taxon>
        <taxon>Halteriidae</taxon>
        <taxon>Halteria</taxon>
    </lineage>
</organism>
<proteinExistence type="predicted"/>
<protein>
    <submittedName>
        <fullName evidence="1">Uncharacterized protein</fullName>
    </submittedName>
</protein>
<gene>
    <name evidence="1" type="ORF">FGO68_gene8012</name>
</gene>
<dbReference type="Proteomes" id="UP000785679">
    <property type="component" value="Unassembled WGS sequence"/>
</dbReference>
<dbReference type="AlphaFoldDB" id="A0A8J8TB00"/>
<reference evidence="1" key="1">
    <citation type="submission" date="2019-06" db="EMBL/GenBank/DDBJ databases">
        <authorList>
            <person name="Zheng W."/>
        </authorList>
    </citation>
    <scope>NUCLEOTIDE SEQUENCE</scope>
    <source>
        <strain evidence="1">QDHG01</strain>
    </source>
</reference>
<evidence type="ECO:0000313" key="2">
    <source>
        <dbReference type="Proteomes" id="UP000785679"/>
    </source>
</evidence>
<sequence length="69" mass="8543">MMEPQVENLLKVLSWSVIENWRGIVLFGDQVGRVTRELNSWKKFLKVQDYNKYERLKMYHYLDSPFYRR</sequence>
<comment type="caution">
    <text evidence="1">The sequence shown here is derived from an EMBL/GenBank/DDBJ whole genome shotgun (WGS) entry which is preliminary data.</text>
</comment>
<dbReference type="EMBL" id="RRYP01000049">
    <property type="protein sequence ID" value="TNV88175.1"/>
    <property type="molecule type" value="Genomic_DNA"/>
</dbReference>
<keyword evidence="2" id="KW-1185">Reference proteome</keyword>
<accession>A0A8J8TB00</accession>
<evidence type="ECO:0000313" key="1">
    <source>
        <dbReference type="EMBL" id="TNV88175.1"/>
    </source>
</evidence>